<feature type="compositionally biased region" description="Low complexity" evidence="1">
    <location>
        <begin position="294"/>
        <end position="308"/>
    </location>
</feature>
<evidence type="ECO:0000256" key="1">
    <source>
        <dbReference type="SAM" id="MobiDB-lite"/>
    </source>
</evidence>
<sequence length="436" mass="46893">MGALSEAIVNALEEFLRVLFGPITGLIERYANDLVRVVVETPHPNAVFGAPTNGVWPDLYAYYWDAIVPLSLLLWGLMIGLVILLESMSYLFSNYHRSKLKKRAVTGLLGILSWWWIAALSMQFMSGLAGFLVPDLSTISLFETLSFGALGVLGLSLTLTIDLVLFLLLALIYFTRHVVLYLFVLLTPLLIVFWIPGVGPFSLMSGFMKRLAGFYVPFLFMTVPVALLFRLGAIFGESFGLSMGGLGAWLTALVIPFAALVSPIILFWQAGALFFVGDRIAHRTSRQRATSRVQTAQGHGQTAAHGGQNFARGLRGEPAQTHGGQTTLGSGQSRAHAAGSRLNATGTRLHDAYSNRGGGGAVAGSSTQQGGSGASQQHSGSPSTGTASTGTDGQSPITIEPSSEQFDTLRNRNQSPDDQSTHRDDTDRGASERREN</sequence>
<proteinExistence type="predicted"/>
<reference evidence="3 4" key="1">
    <citation type="submission" date="2017-09" db="EMBL/GenBank/DDBJ databases">
        <authorList>
            <person name="Ehlers B."/>
            <person name="Leendertz F.H."/>
        </authorList>
    </citation>
    <scope>NUCLEOTIDE SEQUENCE [LARGE SCALE GENOMIC DNA]</scope>
    <source>
        <strain evidence="3 4">DSM 27208</strain>
    </source>
</reference>
<keyword evidence="2" id="KW-0472">Membrane</keyword>
<feature type="region of interest" description="Disordered" evidence="1">
    <location>
        <begin position="286"/>
        <end position="436"/>
    </location>
</feature>
<dbReference type="OrthoDB" id="270253at2157"/>
<feature type="transmembrane region" description="Helical" evidence="2">
    <location>
        <begin position="178"/>
        <end position="195"/>
    </location>
</feature>
<feature type="transmembrane region" description="Helical" evidence="2">
    <location>
        <begin position="215"/>
        <end position="236"/>
    </location>
</feature>
<keyword evidence="2" id="KW-1133">Transmembrane helix</keyword>
<feature type="transmembrane region" description="Helical" evidence="2">
    <location>
        <begin position="145"/>
        <end position="171"/>
    </location>
</feature>
<dbReference type="RefSeq" id="WP_097009371.1">
    <property type="nucleotide sequence ID" value="NZ_OBEJ01000003.1"/>
</dbReference>
<keyword evidence="2" id="KW-0812">Transmembrane</keyword>
<evidence type="ECO:0000313" key="4">
    <source>
        <dbReference type="Proteomes" id="UP000219453"/>
    </source>
</evidence>
<feature type="compositionally biased region" description="Polar residues" evidence="1">
    <location>
        <begin position="394"/>
        <end position="418"/>
    </location>
</feature>
<protein>
    <recommendedName>
        <fullName evidence="5">Type IV secretion system protein TrbL</fullName>
    </recommendedName>
</protein>
<accession>A0A285P226</accession>
<dbReference type="AlphaFoldDB" id="A0A285P226"/>
<feature type="compositionally biased region" description="Basic and acidic residues" evidence="1">
    <location>
        <begin position="419"/>
        <end position="436"/>
    </location>
</feature>
<dbReference type="Pfam" id="PF19590">
    <property type="entry name" value="TrbL_3"/>
    <property type="match status" value="1"/>
</dbReference>
<feature type="compositionally biased region" description="Low complexity" evidence="1">
    <location>
        <begin position="363"/>
        <end position="393"/>
    </location>
</feature>
<gene>
    <name evidence="3" type="ORF">SAMN06269185_2461</name>
</gene>
<organism evidence="3 4">
    <name type="scientific">Natronoarchaeum philippinense</name>
    <dbReference type="NCBI Taxonomy" id="558529"/>
    <lineage>
        <taxon>Archaea</taxon>
        <taxon>Methanobacteriati</taxon>
        <taxon>Methanobacteriota</taxon>
        <taxon>Stenosarchaea group</taxon>
        <taxon>Halobacteria</taxon>
        <taxon>Halobacteriales</taxon>
        <taxon>Natronoarchaeaceae</taxon>
    </lineage>
</organism>
<dbReference type="InterPro" id="IPR045782">
    <property type="entry name" value="TrbL_3"/>
</dbReference>
<feature type="transmembrane region" description="Helical" evidence="2">
    <location>
        <begin position="104"/>
        <end position="125"/>
    </location>
</feature>
<dbReference type="Proteomes" id="UP000219453">
    <property type="component" value="Unassembled WGS sequence"/>
</dbReference>
<feature type="compositionally biased region" description="Polar residues" evidence="1">
    <location>
        <begin position="322"/>
        <end position="333"/>
    </location>
</feature>
<evidence type="ECO:0008006" key="5">
    <source>
        <dbReference type="Google" id="ProtNLM"/>
    </source>
</evidence>
<evidence type="ECO:0000313" key="3">
    <source>
        <dbReference type="EMBL" id="SNZ15337.1"/>
    </source>
</evidence>
<dbReference type="EMBL" id="OBEJ01000003">
    <property type="protein sequence ID" value="SNZ15337.1"/>
    <property type="molecule type" value="Genomic_DNA"/>
</dbReference>
<feature type="transmembrane region" description="Helical" evidence="2">
    <location>
        <begin position="66"/>
        <end position="92"/>
    </location>
</feature>
<name>A0A285P226_NATPI</name>
<feature type="transmembrane region" description="Helical" evidence="2">
    <location>
        <begin position="248"/>
        <end position="276"/>
    </location>
</feature>
<evidence type="ECO:0000256" key="2">
    <source>
        <dbReference type="SAM" id="Phobius"/>
    </source>
</evidence>
<keyword evidence="4" id="KW-1185">Reference proteome</keyword>